<feature type="region of interest" description="Disordered" evidence="6">
    <location>
        <begin position="1"/>
        <end position="62"/>
    </location>
</feature>
<evidence type="ECO:0000313" key="9">
    <source>
        <dbReference type="EMBL" id="KDP31219.1"/>
    </source>
</evidence>
<evidence type="ECO:0000313" key="8">
    <source>
        <dbReference type="EMBL" id="AGQ04225.1"/>
    </source>
</evidence>
<dbReference type="KEGG" id="jcu:105640758"/>
<evidence type="ECO:0000256" key="2">
    <source>
        <dbReference type="ARBA" id="ARBA00023015"/>
    </source>
</evidence>
<evidence type="ECO:0000259" key="7">
    <source>
        <dbReference type="PROSITE" id="PS50811"/>
    </source>
</evidence>
<evidence type="ECO:0000256" key="3">
    <source>
        <dbReference type="ARBA" id="ARBA00023125"/>
    </source>
</evidence>
<dbReference type="GO" id="GO:0003700">
    <property type="term" value="F:DNA-binding transcription factor activity"/>
    <property type="evidence" value="ECO:0007669"/>
    <property type="project" value="InterPro"/>
</dbReference>
<feature type="compositionally biased region" description="Polar residues" evidence="6">
    <location>
        <begin position="587"/>
        <end position="598"/>
    </location>
</feature>
<reference evidence="8" key="1">
    <citation type="journal article" date="2013" name="Gene">
        <title>Genome-wide analysis of the WRKY gene family in physic nut (Jatropha curcas L.).</title>
        <authorList>
            <person name="Xiong W."/>
            <person name="Xu X."/>
            <person name="Zhang L."/>
            <person name="Wu P."/>
            <person name="Chen Y."/>
            <person name="Li M."/>
            <person name="Jiang H."/>
            <person name="Wu G."/>
        </authorList>
    </citation>
    <scope>NUCLEOTIDE SEQUENCE</scope>
</reference>
<evidence type="ECO:0000256" key="1">
    <source>
        <dbReference type="ARBA" id="ARBA00004123"/>
    </source>
</evidence>
<accession>S5CKG5</accession>
<feature type="compositionally biased region" description="Low complexity" evidence="6">
    <location>
        <begin position="608"/>
        <end position="619"/>
    </location>
</feature>
<sequence>MEDVIRRSSHGGLIKEQRPADSTATDHHDHDSSSREEIVNNKNGRKRAYHENEDLKSSLSEQNKDLSLTKQVVVATNNKERCIMEFDSGPSSSSLKEQDSWLESARAEMDVVREENQRLKMSLGQMMKDYQALQMKFHDIIQQDQETKRSYMSTVDNNNYQHAVEEPEFISLTLGRVSSNNDSKKDGKSKTLNYKEVEKDNNNNECLSLGLECKFELSKSQAINLPKPSPVNSLESHKEEAEETWPSNKVPKTMPSGEDEVVQQNPLKKARVCVRAKCDTPTMNDGCQWRKYGQKIAKGNPCPRAYYRCTVAPTCPVRKQVQRCAEDMSILITTYEGTHNHPLPLSATAMASTTSAAASMLLSGSLTSSSQANTSTIPAGLHGLNFYLSDTSNSKQFYMHNSSLSPSPSHPTITLDLTSSNASSSSVNRSFSSSYSPFPKFATPGTLNFSSSDSHLMNWGNGFLSYGTSTTSLQPYNRNNQPGSLNNHLQPYMQKKTLISTTPQQPPLPDTIAAASKAIATDPSFQSALAAAITSIIGTANGNGGANLGSGDNLAQKLKWGENFPVASGYASSGAAKSNNACATSYLNRTTSGNSQPGNLMFLPPSLPFSSPKSASSSPGDNRDH</sequence>
<dbReference type="Gene3D" id="2.20.25.80">
    <property type="entry name" value="WRKY domain"/>
    <property type="match status" value="1"/>
</dbReference>
<dbReference type="PROSITE" id="PS50811">
    <property type="entry name" value="WRKY"/>
    <property type="match status" value="1"/>
</dbReference>
<dbReference type="EMBL" id="KK914632">
    <property type="protein sequence ID" value="KDP31219.1"/>
    <property type="molecule type" value="Genomic_DNA"/>
</dbReference>
<feature type="domain" description="WRKY" evidence="7">
    <location>
        <begin position="278"/>
        <end position="344"/>
    </location>
</feature>
<organism evidence="8">
    <name type="scientific">Jatropha curcas</name>
    <name type="common">Barbados nut</name>
    <dbReference type="NCBI Taxonomy" id="180498"/>
    <lineage>
        <taxon>Eukaryota</taxon>
        <taxon>Viridiplantae</taxon>
        <taxon>Streptophyta</taxon>
        <taxon>Embryophyta</taxon>
        <taxon>Tracheophyta</taxon>
        <taxon>Spermatophyta</taxon>
        <taxon>Magnoliopsida</taxon>
        <taxon>eudicotyledons</taxon>
        <taxon>Gunneridae</taxon>
        <taxon>Pentapetalae</taxon>
        <taxon>rosids</taxon>
        <taxon>fabids</taxon>
        <taxon>Malpighiales</taxon>
        <taxon>Euphorbiaceae</taxon>
        <taxon>Crotonoideae</taxon>
        <taxon>Jatropheae</taxon>
        <taxon>Jatropha</taxon>
    </lineage>
</organism>
<evidence type="ECO:0000256" key="5">
    <source>
        <dbReference type="ARBA" id="ARBA00023242"/>
    </source>
</evidence>
<name>S5CKG5_JATCU</name>
<keyword evidence="3" id="KW-0238">DNA-binding</keyword>
<dbReference type="InterPro" id="IPR036576">
    <property type="entry name" value="WRKY_dom_sf"/>
</dbReference>
<dbReference type="PANTHER" id="PTHR31429">
    <property type="entry name" value="WRKY TRANSCRIPTION FACTOR 36-RELATED"/>
    <property type="match status" value="1"/>
</dbReference>
<dbReference type="PANTHER" id="PTHR31429:SF86">
    <property type="entry name" value="WRKY TRANSCRIPTION FACTOR 61-RELATED"/>
    <property type="match status" value="1"/>
</dbReference>
<dbReference type="Proteomes" id="UP000027138">
    <property type="component" value="Unassembled WGS sequence"/>
</dbReference>
<dbReference type="OrthoDB" id="1912868at2759"/>
<gene>
    <name evidence="8" type="primary">WRKY36</name>
    <name evidence="9" type="ORF">JCGZ_11595</name>
</gene>
<evidence type="ECO:0000256" key="4">
    <source>
        <dbReference type="ARBA" id="ARBA00023163"/>
    </source>
</evidence>
<dbReference type="AlphaFoldDB" id="S5CKG5"/>
<proteinExistence type="predicted"/>
<dbReference type="SUPFAM" id="SSF118290">
    <property type="entry name" value="WRKY DNA-binding domain"/>
    <property type="match status" value="1"/>
</dbReference>
<feature type="region of interest" description="Disordered" evidence="6">
    <location>
        <begin position="587"/>
        <end position="625"/>
    </location>
</feature>
<evidence type="ECO:0000256" key="6">
    <source>
        <dbReference type="SAM" id="MobiDB-lite"/>
    </source>
</evidence>
<reference evidence="9 10" key="2">
    <citation type="journal article" date="2014" name="PLoS ONE">
        <title>Global Analysis of Gene Expression Profiles in Physic Nut (Jatropha curcas L.) Seedlings Exposed to Salt Stress.</title>
        <authorList>
            <person name="Zhang L."/>
            <person name="Zhang C."/>
            <person name="Wu P."/>
            <person name="Chen Y."/>
            <person name="Li M."/>
            <person name="Jiang H."/>
            <person name="Wu G."/>
        </authorList>
    </citation>
    <scope>NUCLEOTIDE SEQUENCE [LARGE SCALE GENOMIC DNA]</scope>
    <source>
        <strain evidence="10">cv. GZQX0401</strain>
        <tissue evidence="9">Young leaves</tissue>
    </source>
</reference>
<dbReference type="EMBL" id="KC485288">
    <property type="protein sequence ID" value="AGQ04225.1"/>
    <property type="molecule type" value="Genomic_DNA"/>
</dbReference>
<keyword evidence="4" id="KW-0804">Transcription</keyword>
<keyword evidence="10" id="KW-1185">Reference proteome</keyword>
<protein>
    <submittedName>
        <fullName evidence="8">WRKY transcription factor 36</fullName>
    </submittedName>
</protein>
<comment type="subcellular location">
    <subcellularLocation>
        <location evidence="1">Nucleus</location>
    </subcellularLocation>
</comment>
<keyword evidence="2" id="KW-0805">Transcription regulation</keyword>
<dbReference type="SMART" id="SM00774">
    <property type="entry name" value="WRKY"/>
    <property type="match status" value="1"/>
</dbReference>
<feature type="compositionally biased region" description="Basic and acidic residues" evidence="6">
    <location>
        <begin position="13"/>
        <end position="39"/>
    </location>
</feature>
<dbReference type="STRING" id="180498.S5CKG5"/>
<dbReference type="InterPro" id="IPR044810">
    <property type="entry name" value="WRKY_plant"/>
</dbReference>
<keyword evidence="5" id="KW-0539">Nucleus</keyword>
<dbReference type="GO" id="GO:0043565">
    <property type="term" value="F:sequence-specific DNA binding"/>
    <property type="evidence" value="ECO:0007669"/>
    <property type="project" value="InterPro"/>
</dbReference>
<dbReference type="InterPro" id="IPR003657">
    <property type="entry name" value="WRKY_dom"/>
</dbReference>
<dbReference type="FunFam" id="2.20.25.80:FF:000002">
    <property type="entry name" value="probable WRKY transcription factor 31"/>
    <property type="match status" value="1"/>
</dbReference>
<dbReference type="Pfam" id="PF03106">
    <property type="entry name" value="WRKY"/>
    <property type="match status" value="1"/>
</dbReference>
<dbReference type="GO" id="GO:0005634">
    <property type="term" value="C:nucleus"/>
    <property type="evidence" value="ECO:0007669"/>
    <property type="project" value="UniProtKB-SubCell"/>
</dbReference>
<evidence type="ECO:0000313" key="10">
    <source>
        <dbReference type="Proteomes" id="UP000027138"/>
    </source>
</evidence>
<feature type="region of interest" description="Disordered" evidence="6">
    <location>
        <begin position="226"/>
        <end position="263"/>
    </location>
</feature>